<evidence type="ECO:0000313" key="7">
    <source>
        <dbReference type="EMBL" id="MCP1674268.1"/>
    </source>
</evidence>
<protein>
    <submittedName>
        <fullName evidence="7">Type IVB pilus formation R64 PilN family outer membrane protein</fullName>
    </submittedName>
</protein>
<feature type="chain" id="PRO_5042069623" evidence="5">
    <location>
        <begin position="22"/>
        <end position="552"/>
    </location>
</feature>
<keyword evidence="3" id="KW-0472">Membrane</keyword>
<dbReference type="AlphaFoldDB" id="A0AAE3KBY3"/>
<evidence type="ECO:0000256" key="4">
    <source>
        <dbReference type="RuleBase" id="RU004003"/>
    </source>
</evidence>
<dbReference type="PANTHER" id="PTHR30332:SF24">
    <property type="entry name" value="SECRETIN GSPD-RELATED"/>
    <property type="match status" value="1"/>
</dbReference>
<organism evidence="7 8">
    <name type="scientific">Natronocella acetinitrilica</name>
    <dbReference type="NCBI Taxonomy" id="414046"/>
    <lineage>
        <taxon>Bacteria</taxon>
        <taxon>Pseudomonadati</taxon>
        <taxon>Pseudomonadota</taxon>
        <taxon>Gammaproteobacteria</taxon>
        <taxon>Chromatiales</taxon>
        <taxon>Ectothiorhodospiraceae</taxon>
        <taxon>Natronocella</taxon>
    </lineage>
</organism>
<dbReference type="GO" id="GO:0009306">
    <property type="term" value="P:protein secretion"/>
    <property type="evidence" value="ECO:0007669"/>
    <property type="project" value="InterPro"/>
</dbReference>
<sequence length="552" mass="59724">MTIRCKAVTSALALAAIAASGCSTTGMDRADREIASRSAEVSRDMAQGRELRRSSVEVSDSVFFSATPFKIEERDRLPGFFSEAAPFRQVEPVSFQEIIGEIGDAKGIRIELSEDAIATLRGMTPEQIEAVNPAGTDGIGSAMNDLERSMGDNFLAPPVSEIPRLPGERGLAGSEVKMTIDHRGNLAGLLDRITSRANLYWRWNHDHVTIFRHDHRVYTVDILPGTSSFTSQVQAAVGPGASGGTSQLGNQASVVTINPPNQYESIREAIESLLSETGSFSLSEKTGMLTVNDTPMVQAKVERYIKQTNAEATQRIAVRTEIYDIVLNDQGSAGLDWDALYRGSSRVSGNIASSFTSPAEALLGLELTRAGSGWEGSQAFISMLREYADVSLVTTSTSYTTNGEAVPVQVVDSQAYLASVSSSVDEGGTRSYTLETGVTSSGITMNVLPRRLSTGKIMMQMAMDMRQLNNLATFQAGDTQIQLPEESNKNFLQRVVLDSGQPLMISGFERTENTSNTRSFGARTIWPFGGSRSGGERRIMTMIVITPYVISD</sequence>
<evidence type="ECO:0000256" key="1">
    <source>
        <dbReference type="ARBA" id="ARBA00004370"/>
    </source>
</evidence>
<evidence type="ECO:0000256" key="2">
    <source>
        <dbReference type="ARBA" id="ARBA00022729"/>
    </source>
</evidence>
<evidence type="ECO:0000256" key="3">
    <source>
        <dbReference type="ARBA" id="ARBA00023136"/>
    </source>
</evidence>
<feature type="domain" description="Type II/III secretion system secretin-like" evidence="6">
    <location>
        <begin position="384"/>
        <end position="519"/>
    </location>
</feature>
<keyword evidence="2 5" id="KW-0732">Signal</keyword>
<dbReference type="GO" id="GO:0016020">
    <property type="term" value="C:membrane"/>
    <property type="evidence" value="ECO:0007669"/>
    <property type="project" value="UniProtKB-SubCell"/>
</dbReference>
<dbReference type="PANTHER" id="PTHR30332">
    <property type="entry name" value="PROBABLE GENERAL SECRETION PATHWAY PROTEIN D"/>
    <property type="match status" value="1"/>
</dbReference>
<comment type="caution">
    <text evidence="7">The sequence shown here is derived from an EMBL/GenBank/DDBJ whole genome shotgun (WGS) entry which is preliminary data.</text>
</comment>
<accession>A0AAE3KBY3</accession>
<proteinExistence type="inferred from homology"/>
<dbReference type="Pfam" id="PF00263">
    <property type="entry name" value="Secretin"/>
    <property type="match status" value="1"/>
</dbReference>
<comment type="similarity">
    <text evidence="4">Belongs to the bacterial secretin family.</text>
</comment>
<evidence type="ECO:0000313" key="8">
    <source>
        <dbReference type="Proteomes" id="UP001205843"/>
    </source>
</evidence>
<dbReference type="Proteomes" id="UP001205843">
    <property type="component" value="Unassembled WGS sequence"/>
</dbReference>
<feature type="signal peptide" evidence="5">
    <location>
        <begin position="1"/>
        <end position="21"/>
    </location>
</feature>
<comment type="subcellular location">
    <subcellularLocation>
        <location evidence="1">Membrane</location>
    </subcellularLocation>
</comment>
<keyword evidence="8" id="KW-1185">Reference proteome</keyword>
<reference evidence="7" key="1">
    <citation type="submission" date="2022-03" db="EMBL/GenBank/DDBJ databases">
        <title>Genomic Encyclopedia of Type Strains, Phase III (KMG-III): the genomes of soil and plant-associated and newly described type strains.</title>
        <authorList>
            <person name="Whitman W."/>
        </authorList>
    </citation>
    <scope>NUCLEOTIDE SEQUENCE</scope>
    <source>
        <strain evidence="7">ANL 6-2</strain>
    </source>
</reference>
<name>A0AAE3KBY3_9GAMM</name>
<dbReference type="InterPro" id="IPR004846">
    <property type="entry name" value="T2SS/T3SS_dom"/>
</dbReference>
<dbReference type="PROSITE" id="PS51257">
    <property type="entry name" value="PROKAR_LIPOPROTEIN"/>
    <property type="match status" value="1"/>
</dbReference>
<evidence type="ECO:0000256" key="5">
    <source>
        <dbReference type="SAM" id="SignalP"/>
    </source>
</evidence>
<dbReference type="InterPro" id="IPR050810">
    <property type="entry name" value="Bact_Secretion_Sys_Channel"/>
</dbReference>
<evidence type="ECO:0000259" key="6">
    <source>
        <dbReference type="Pfam" id="PF00263"/>
    </source>
</evidence>
<gene>
    <name evidence="7" type="ORF">J2T57_001370</name>
</gene>
<dbReference type="RefSeq" id="WP_253476144.1">
    <property type="nucleotide sequence ID" value="NZ_JALJXV010000003.1"/>
</dbReference>
<dbReference type="EMBL" id="JALJXV010000003">
    <property type="protein sequence ID" value="MCP1674268.1"/>
    <property type="molecule type" value="Genomic_DNA"/>
</dbReference>